<dbReference type="SUPFAM" id="SSF88946">
    <property type="entry name" value="Sigma2 domain of RNA polymerase sigma factors"/>
    <property type="match status" value="1"/>
</dbReference>
<gene>
    <name evidence="1" type="ORF">NPE20_13700</name>
</gene>
<sequence>MIKMANREQLLMELYKSAFPPVAKYVARLGGSFDDAKDVFQDALVIYYEKAVAGNLVAKDNKAYLLGIAKHLWFKKFREDNNTLPLQDHLLNIADEAGEQVSSNKVLQYLETAGKRCMELLSAFYYHKLPMKDIAGLFGYAGERSVTVQKYKCLEKVRETVKEQSLTYADFIE</sequence>
<name>A0ABT1T332_9SPHI</name>
<organism evidence="1 2">
    <name type="scientific">Mucilaginibacter aquariorum</name>
    <dbReference type="NCBI Taxonomy" id="2967225"/>
    <lineage>
        <taxon>Bacteria</taxon>
        <taxon>Pseudomonadati</taxon>
        <taxon>Bacteroidota</taxon>
        <taxon>Sphingobacteriia</taxon>
        <taxon>Sphingobacteriales</taxon>
        <taxon>Sphingobacteriaceae</taxon>
        <taxon>Mucilaginibacter</taxon>
    </lineage>
</organism>
<protein>
    <submittedName>
        <fullName evidence="1">Sigma-70 family RNA polymerase sigma factor</fullName>
    </submittedName>
</protein>
<proteinExistence type="predicted"/>
<reference evidence="1 2" key="1">
    <citation type="submission" date="2022-07" db="EMBL/GenBank/DDBJ databases">
        <title>Mucilaginibacter sp. JC4.</title>
        <authorList>
            <person name="Le V."/>
            <person name="Ko S.-R."/>
            <person name="Ahn C.-Y."/>
            <person name="Oh H.-M."/>
        </authorList>
    </citation>
    <scope>NUCLEOTIDE SEQUENCE [LARGE SCALE GENOMIC DNA]</scope>
    <source>
        <strain evidence="1 2">JC4</strain>
    </source>
</reference>
<evidence type="ECO:0000313" key="2">
    <source>
        <dbReference type="Proteomes" id="UP001204376"/>
    </source>
</evidence>
<dbReference type="Gene3D" id="1.10.1740.10">
    <property type="match status" value="1"/>
</dbReference>
<evidence type="ECO:0000313" key="1">
    <source>
        <dbReference type="EMBL" id="MCQ6959024.1"/>
    </source>
</evidence>
<dbReference type="Proteomes" id="UP001204376">
    <property type="component" value="Unassembled WGS sequence"/>
</dbReference>
<dbReference type="EMBL" id="JANHOH010000002">
    <property type="protein sequence ID" value="MCQ6959024.1"/>
    <property type="molecule type" value="Genomic_DNA"/>
</dbReference>
<dbReference type="InterPro" id="IPR013325">
    <property type="entry name" value="RNA_pol_sigma_r2"/>
</dbReference>
<comment type="caution">
    <text evidence="1">The sequence shown here is derived from an EMBL/GenBank/DDBJ whole genome shotgun (WGS) entry which is preliminary data.</text>
</comment>
<accession>A0ABT1T332</accession>
<keyword evidence="2" id="KW-1185">Reference proteome</keyword>